<dbReference type="Pfam" id="PF00534">
    <property type="entry name" value="Glycos_transf_1"/>
    <property type="match status" value="1"/>
</dbReference>
<dbReference type="InterPro" id="IPR050194">
    <property type="entry name" value="Glycosyltransferase_grp1"/>
</dbReference>
<dbReference type="EMBL" id="BMQL01000046">
    <property type="protein sequence ID" value="GGR29213.1"/>
    <property type="molecule type" value="Genomic_DNA"/>
</dbReference>
<evidence type="ECO:0000313" key="2">
    <source>
        <dbReference type="EMBL" id="GGR29213.1"/>
    </source>
</evidence>
<proteinExistence type="predicted"/>
<reference evidence="2" key="2">
    <citation type="submission" date="2020-09" db="EMBL/GenBank/DDBJ databases">
        <authorList>
            <person name="Sun Q."/>
            <person name="Ohkuma M."/>
        </authorList>
    </citation>
    <scope>NUCLEOTIDE SEQUENCE</scope>
    <source>
        <strain evidence="2">JCM 31311</strain>
    </source>
</reference>
<reference evidence="2" key="1">
    <citation type="journal article" date="2014" name="Int. J. Syst. Evol. Microbiol.">
        <title>Complete genome sequence of Corynebacterium casei LMG S-19264T (=DSM 44701T), isolated from a smear-ripened cheese.</title>
        <authorList>
            <consortium name="US DOE Joint Genome Institute (JGI-PGF)"/>
            <person name="Walter F."/>
            <person name="Albersmeier A."/>
            <person name="Kalinowski J."/>
            <person name="Ruckert C."/>
        </authorList>
    </citation>
    <scope>NUCLEOTIDE SEQUENCE</scope>
    <source>
        <strain evidence="2">JCM 31311</strain>
    </source>
</reference>
<dbReference type="PANTHER" id="PTHR45947">
    <property type="entry name" value="SULFOQUINOVOSYL TRANSFERASE SQD2"/>
    <property type="match status" value="1"/>
</dbReference>
<accession>A0A918FD95</accession>
<dbReference type="SUPFAM" id="SSF53756">
    <property type="entry name" value="UDP-Glycosyltransferase/glycogen phosphorylase"/>
    <property type="match status" value="1"/>
</dbReference>
<dbReference type="Proteomes" id="UP000603865">
    <property type="component" value="Unassembled WGS sequence"/>
</dbReference>
<feature type="domain" description="Glycosyl transferase family 1" evidence="1">
    <location>
        <begin position="55"/>
        <end position="202"/>
    </location>
</feature>
<comment type="caution">
    <text evidence="2">The sequence shown here is derived from an EMBL/GenBank/DDBJ whole genome shotgun (WGS) entry which is preliminary data.</text>
</comment>
<sequence length="231" mass="25383">MLGFHRSIGSFNLVDSFIALTEFAKQKFIDGGIPARKIITKPNFTTDIGIGSGSGNYAIFVGRLSGEKGLITLLKSWNILKGRIPLKIIGDGPLSTELKNKIPDGIEYLGSMSNSDARELMKEAVMLIYPSEVYETFGLVVIEAMACGTPSIVSSVSVASTIVDHKNSGLVFQSGDSISLAEQVNWALDHPQEWHNIRRQARIEYERKYTPSANLKMLECIYKAADTKHSV</sequence>
<dbReference type="GO" id="GO:0016757">
    <property type="term" value="F:glycosyltransferase activity"/>
    <property type="evidence" value="ECO:0007669"/>
    <property type="project" value="InterPro"/>
</dbReference>
<evidence type="ECO:0000313" key="3">
    <source>
        <dbReference type="Proteomes" id="UP000603865"/>
    </source>
</evidence>
<protein>
    <recommendedName>
        <fullName evidence="1">Glycosyl transferase family 1 domain-containing protein</fullName>
    </recommendedName>
</protein>
<dbReference type="InterPro" id="IPR001296">
    <property type="entry name" value="Glyco_trans_1"/>
</dbReference>
<evidence type="ECO:0000259" key="1">
    <source>
        <dbReference type="Pfam" id="PF00534"/>
    </source>
</evidence>
<dbReference type="AlphaFoldDB" id="A0A918FD95"/>
<gene>
    <name evidence="2" type="ORF">GCM10008957_45260</name>
</gene>
<name>A0A918FD95_9DEIO</name>
<dbReference type="Gene3D" id="3.40.50.2000">
    <property type="entry name" value="Glycogen Phosphorylase B"/>
    <property type="match status" value="2"/>
</dbReference>
<dbReference type="CDD" id="cd03801">
    <property type="entry name" value="GT4_PimA-like"/>
    <property type="match status" value="1"/>
</dbReference>
<keyword evidence="3" id="KW-1185">Reference proteome</keyword>
<dbReference type="PANTHER" id="PTHR45947:SF13">
    <property type="entry name" value="TRANSFERASE"/>
    <property type="match status" value="1"/>
</dbReference>
<organism evidence="2 3">
    <name type="scientific">Deinococcus ruber</name>
    <dbReference type="NCBI Taxonomy" id="1848197"/>
    <lineage>
        <taxon>Bacteria</taxon>
        <taxon>Thermotogati</taxon>
        <taxon>Deinococcota</taxon>
        <taxon>Deinococci</taxon>
        <taxon>Deinococcales</taxon>
        <taxon>Deinococcaceae</taxon>
        <taxon>Deinococcus</taxon>
    </lineage>
</organism>